<gene>
    <name evidence="2" type="ORF">SAMN04488055_0336</name>
</gene>
<dbReference type="InterPro" id="IPR014710">
    <property type="entry name" value="RmlC-like_jellyroll"/>
</dbReference>
<dbReference type="OrthoDB" id="9152304at2"/>
<dbReference type="SUPFAM" id="SSF51206">
    <property type="entry name" value="cAMP-binding domain-like"/>
    <property type="match status" value="1"/>
</dbReference>
<dbReference type="RefSeq" id="WP_074237440.1">
    <property type="nucleotide sequence ID" value="NZ_FSRA01000001.1"/>
</dbReference>
<protein>
    <submittedName>
        <fullName evidence="2">cAMP-binding domain of CRP or a regulatory subunit of cAMP-dependent protein kinases</fullName>
    </submittedName>
</protein>
<dbReference type="Proteomes" id="UP000185003">
    <property type="component" value="Unassembled WGS sequence"/>
</dbReference>
<sequence>MSALLIDSILKHVPLSEKEQQRIPSFFQSLPIRKHQFLLQEGQVCRYEYFVLKGCCRQFEIDEEGRENVLQFSVEGWWISDLDSMLTQQPSLFNIDVLESGEVLQIDKAKLDELFNEIPAFERYYRIISQKAFIALQRRILFFQKPALERYEEFVSRYPFLEQRLPQHQVAAYLGITKESLSRLRRGK</sequence>
<evidence type="ECO:0000313" key="2">
    <source>
        <dbReference type="EMBL" id="SIN66268.1"/>
    </source>
</evidence>
<dbReference type="InterPro" id="IPR018490">
    <property type="entry name" value="cNMP-bd_dom_sf"/>
</dbReference>
<evidence type="ECO:0000313" key="3">
    <source>
        <dbReference type="Proteomes" id="UP000185003"/>
    </source>
</evidence>
<reference evidence="2 3" key="1">
    <citation type="submission" date="2016-11" db="EMBL/GenBank/DDBJ databases">
        <authorList>
            <person name="Jaros S."/>
            <person name="Januszkiewicz K."/>
            <person name="Wedrychowicz H."/>
        </authorList>
    </citation>
    <scope>NUCLEOTIDE SEQUENCE [LARGE SCALE GENOMIC DNA]</scope>
    <source>
        <strain evidence="2 3">DSM 24787</strain>
    </source>
</reference>
<dbReference type="AlphaFoldDB" id="A0A1N6D620"/>
<keyword evidence="2" id="KW-0808">Transferase</keyword>
<dbReference type="GO" id="GO:0016301">
    <property type="term" value="F:kinase activity"/>
    <property type="evidence" value="ECO:0007669"/>
    <property type="project" value="UniProtKB-KW"/>
</dbReference>
<organism evidence="2 3">
    <name type="scientific">Chitinophaga niabensis</name>
    <dbReference type="NCBI Taxonomy" id="536979"/>
    <lineage>
        <taxon>Bacteria</taxon>
        <taxon>Pseudomonadati</taxon>
        <taxon>Bacteroidota</taxon>
        <taxon>Chitinophagia</taxon>
        <taxon>Chitinophagales</taxon>
        <taxon>Chitinophagaceae</taxon>
        <taxon>Chitinophaga</taxon>
    </lineage>
</organism>
<dbReference type="STRING" id="536979.SAMN04488055_0336"/>
<name>A0A1N6D620_9BACT</name>
<dbReference type="Pfam" id="PF00027">
    <property type="entry name" value="cNMP_binding"/>
    <property type="match status" value="1"/>
</dbReference>
<dbReference type="InterPro" id="IPR000595">
    <property type="entry name" value="cNMP-bd_dom"/>
</dbReference>
<evidence type="ECO:0000259" key="1">
    <source>
        <dbReference type="Pfam" id="PF00027"/>
    </source>
</evidence>
<accession>A0A1N6D620</accession>
<keyword evidence="3" id="KW-1185">Reference proteome</keyword>
<dbReference type="Gene3D" id="2.60.120.10">
    <property type="entry name" value="Jelly Rolls"/>
    <property type="match status" value="1"/>
</dbReference>
<dbReference type="EMBL" id="FSRA01000001">
    <property type="protein sequence ID" value="SIN66268.1"/>
    <property type="molecule type" value="Genomic_DNA"/>
</dbReference>
<keyword evidence="2" id="KW-0418">Kinase</keyword>
<dbReference type="CDD" id="cd00038">
    <property type="entry name" value="CAP_ED"/>
    <property type="match status" value="1"/>
</dbReference>
<proteinExistence type="predicted"/>
<feature type="domain" description="Cyclic nucleotide-binding" evidence="1">
    <location>
        <begin position="32"/>
        <end position="116"/>
    </location>
</feature>